<dbReference type="Proteomes" id="UP000628775">
    <property type="component" value="Unassembled WGS sequence"/>
</dbReference>
<dbReference type="AlphaFoldDB" id="A0A8J2YK10"/>
<sequence>MFNRKAKLRQELDDHLVDVLTQCKNQWLSQKRIIEGSIEPSEEVLHQLRLSEAKYLFLLKEARQKKMQMKHQK</sequence>
<evidence type="ECO:0008006" key="3">
    <source>
        <dbReference type="Google" id="ProtNLM"/>
    </source>
</evidence>
<reference evidence="1" key="1">
    <citation type="journal article" date="2014" name="Int. J. Syst. Evol. Microbiol.">
        <title>Complete genome sequence of Corynebacterium casei LMG S-19264T (=DSM 44701T), isolated from a smear-ripened cheese.</title>
        <authorList>
            <consortium name="US DOE Joint Genome Institute (JGI-PGF)"/>
            <person name="Walter F."/>
            <person name="Albersmeier A."/>
            <person name="Kalinowski J."/>
            <person name="Ruckert C."/>
        </authorList>
    </citation>
    <scope>NUCLEOTIDE SEQUENCE</scope>
    <source>
        <strain evidence="1">CGMCC 1.15371</strain>
    </source>
</reference>
<name>A0A8J2YK10_9BACL</name>
<dbReference type="InterPro" id="IPR019644">
    <property type="entry name" value="DUF2508"/>
</dbReference>
<comment type="caution">
    <text evidence="1">The sequence shown here is derived from an EMBL/GenBank/DDBJ whole genome shotgun (WGS) entry which is preliminary data.</text>
</comment>
<dbReference type="EMBL" id="BMIR01000014">
    <property type="protein sequence ID" value="GGE47327.1"/>
    <property type="molecule type" value="Genomic_DNA"/>
</dbReference>
<keyword evidence="2" id="KW-1185">Reference proteome</keyword>
<proteinExistence type="predicted"/>
<gene>
    <name evidence="1" type="ORF">GCM10011391_27670</name>
</gene>
<evidence type="ECO:0000313" key="2">
    <source>
        <dbReference type="Proteomes" id="UP000628775"/>
    </source>
</evidence>
<organism evidence="1 2">
    <name type="scientific">Pullulanibacillus camelliae</name>
    <dbReference type="NCBI Taxonomy" id="1707096"/>
    <lineage>
        <taxon>Bacteria</taxon>
        <taxon>Bacillati</taxon>
        <taxon>Bacillota</taxon>
        <taxon>Bacilli</taxon>
        <taxon>Bacillales</taxon>
        <taxon>Sporolactobacillaceae</taxon>
        <taxon>Pullulanibacillus</taxon>
    </lineage>
</organism>
<evidence type="ECO:0000313" key="1">
    <source>
        <dbReference type="EMBL" id="GGE47327.1"/>
    </source>
</evidence>
<dbReference type="Pfam" id="PF10704">
    <property type="entry name" value="DUF2508"/>
    <property type="match status" value="1"/>
</dbReference>
<reference evidence="1" key="2">
    <citation type="submission" date="2020-09" db="EMBL/GenBank/DDBJ databases">
        <authorList>
            <person name="Sun Q."/>
            <person name="Zhou Y."/>
        </authorList>
    </citation>
    <scope>NUCLEOTIDE SEQUENCE</scope>
    <source>
        <strain evidence="1">CGMCC 1.15371</strain>
    </source>
</reference>
<protein>
    <recommendedName>
        <fullName evidence="3">DUF2508 family protein</fullName>
    </recommendedName>
</protein>
<dbReference type="RefSeq" id="WP_188695259.1">
    <property type="nucleotide sequence ID" value="NZ_BMIR01000014.1"/>
</dbReference>
<accession>A0A8J2YK10</accession>